<dbReference type="InterPro" id="IPR000643">
    <property type="entry name" value="Iodothyronine_deiodinase"/>
</dbReference>
<dbReference type="EMBL" id="JACVVK020000056">
    <property type="protein sequence ID" value="KAK7497677.1"/>
    <property type="molecule type" value="Genomic_DNA"/>
</dbReference>
<accession>A0ABD0LED5</accession>
<dbReference type="GO" id="GO:0016491">
    <property type="term" value="F:oxidoreductase activity"/>
    <property type="evidence" value="ECO:0007669"/>
    <property type="project" value="UniProtKB-KW"/>
</dbReference>
<reference evidence="2 3" key="1">
    <citation type="journal article" date="2023" name="Sci. Data">
        <title>Genome assembly of the Korean intertidal mud-creeper Batillaria attramentaria.</title>
        <authorList>
            <person name="Patra A.K."/>
            <person name="Ho P.T."/>
            <person name="Jun S."/>
            <person name="Lee S.J."/>
            <person name="Kim Y."/>
            <person name="Won Y.J."/>
        </authorList>
    </citation>
    <scope>NUCLEOTIDE SEQUENCE [LARGE SCALE GENOMIC DNA]</scope>
    <source>
        <strain evidence="2">Wonlab-2016</strain>
    </source>
</reference>
<keyword evidence="1" id="KW-0893">Thyroid hormones biosynthesis</keyword>
<evidence type="ECO:0000313" key="2">
    <source>
        <dbReference type="EMBL" id="KAK7497677.1"/>
    </source>
</evidence>
<proteinExistence type="inferred from homology"/>
<dbReference type="GO" id="GO:0042446">
    <property type="term" value="P:hormone biosynthetic process"/>
    <property type="evidence" value="ECO:0007669"/>
    <property type="project" value="UniProtKB-KW"/>
</dbReference>
<sequence length="124" mass="13446">MRKLREFSALVAEFSHAVDFLTIYIQEAHPAELWPNPQQSLALSISSHGSLQDRLSAAATLANAGIPGNVLADGMENMASQFFGAQPVRLCVIQDGVVTFLGGMGPIMYCPHEVGKFLRDQLNC</sequence>
<dbReference type="Proteomes" id="UP001519460">
    <property type="component" value="Unassembled WGS sequence"/>
</dbReference>
<dbReference type="PANTHER" id="PTHR11781">
    <property type="entry name" value="IODOTHYRONINE DEIODINASE"/>
    <property type="match status" value="1"/>
</dbReference>
<evidence type="ECO:0000256" key="1">
    <source>
        <dbReference type="RuleBase" id="RU000676"/>
    </source>
</evidence>
<evidence type="ECO:0000313" key="3">
    <source>
        <dbReference type="Proteomes" id="UP001519460"/>
    </source>
</evidence>
<gene>
    <name evidence="2" type="ORF">BaRGS_00011072</name>
</gene>
<keyword evidence="3" id="KW-1185">Reference proteome</keyword>
<organism evidence="2 3">
    <name type="scientific">Batillaria attramentaria</name>
    <dbReference type="NCBI Taxonomy" id="370345"/>
    <lineage>
        <taxon>Eukaryota</taxon>
        <taxon>Metazoa</taxon>
        <taxon>Spiralia</taxon>
        <taxon>Lophotrochozoa</taxon>
        <taxon>Mollusca</taxon>
        <taxon>Gastropoda</taxon>
        <taxon>Caenogastropoda</taxon>
        <taxon>Sorbeoconcha</taxon>
        <taxon>Cerithioidea</taxon>
        <taxon>Batillariidae</taxon>
        <taxon>Batillaria</taxon>
    </lineage>
</organism>
<protein>
    <recommendedName>
        <fullName evidence="1">Iodothyronine deiodinase</fullName>
    </recommendedName>
</protein>
<dbReference type="AlphaFoldDB" id="A0ABD0LED5"/>
<name>A0ABD0LED5_9CAEN</name>
<comment type="function">
    <text evidence="1">Responsible for the deiodination of T4 (3,5,3',5'-tetraiodothyronine).</text>
</comment>
<dbReference type="PANTHER" id="PTHR11781:SF22">
    <property type="entry name" value="TYPE I IODOTHYRONINE DEIODINASE"/>
    <property type="match status" value="1"/>
</dbReference>
<keyword evidence="1" id="KW-0560">Oxidoreductase</keyword>
<comment type="similarity">
    <text evidence="1">Belongs to the iodothyronine deiodinase family.</text>
</comment>
<keyword evidence="1" id="KW-0712">Selenocysteine</keyword>
<dbReference type="Pfam" id="PF00837">
    <property type="entry name" value="T4_deiodinase"/>
    <property type="match status" value="1"/>
</dbReference>
<dbReference type="Gene3D" id="3.40.30.10">
    <property type="entry name" value="Glutaredoxin"/>
    <property type="match status" value="1"/>
</dbReference>
<comment type="caution">
    <text evidence="2">The sequence shown here is derived from an EMBL/GenBank/DDBJ whole genome shotgun (WGS) entry which is preliminary data.</text>
</comment>